<accession>A0A816A6A1</accession>
<organism evidence="3 4">
    <name type="scientific">Rotaria sordida</name>
    <dbReference type="NCBI Taxonomy" id="392033"/>
    <lineage>
        <taxon>Eukaryota</taxon>
        <taxon>Metazoa</taxon>
        <taxon>Spiralia</taxon>
        <taxon>Gnathifera</taxon>
        <taxon>Rotifera</taxon>
        <taxon>Eurotatoria</taxon>
        <taxon>Bdelloidea</taxon>
        <taxon>Philodinida</taxon>
        <taxon>Philodinidae</taxon>
        <taxon>Rotaria</taxon>
    </lineage>
</organism>
<protein>
    <submittedName>
        <fullName evidence="3">Uncharacterized protein</fullName>
    </submittedName>
</protein>
<evidence type="ECO:0000313" key="2">
    <source>
        <dbReference type="EMBL" id="CAF1334971.1"/>
    </source>
</evidence>
<feature type="compositionally biased region" description="Basic residues" evidence="1">
    <location>
        <begin position="34"/>
        <end position="44"/>
    </location>
</feature>
<reference evidence="3" key="1">
    <citation type="submission" date="2021-02" db="EMBL/GenBank/DDBJ databases">
        <authorList>
            <person name="Nowell W R."/>
        </authorList>
    </citation>
    <scope>NUCLEOTIDE SEQUENCE</scope>
</reference>
<keyword evidence="4" id="KW-1185">Reference proteome</keyword>
<dbReference type="AlphaFoldDB" id="A0A816A6A1"/>
<comment type="caution">
    <text evidence="3">The sequence shown here is derived from an EMBL/GenBank/DDBJ whole genome shotgun (WGS) entry which is preliminary data.</text>
</comment>
<sequence length="58" mass="6549">MTGTKNRKNHSLPSISSNRKIKIKIKPSITKTSTIHRRSQRRRTNVLSSTPSSSLLSM</sequence>
<feature type="non-terminal residue" evidence="3">
    <location>
        <position position="58"/>
    </location>
</feature>
<feature type="region of interest" description="Disordered" evidence="1">
    <location>
        <begin position="1"/>
        <end position="58"/>
    </location>
</feature>
<evidence type="ECO:0000256" key="1">
    <source>
        <dbReference type="SAM" id="MobiDB-lite"/>
    </source>
</evidence>
<dbReference type="Proteomes" id="UP000663870">
    <property type="component" value="Unassembled WGS sequence"/>
</dbReference>
<evidence type="ECO:0000313" key="3">
    <source>
        <dbReference type="EMBL" id="CAF1593816.1"/>
    </source>
</evidence>
<dbReference type="EMBL" id="CAJNOH010003408">
    <property type="protein sequence ID" value="CAF1334971.1"/>
    <property type="molecule type" value="Genomic_DNA"/>
</dbReference>
<feature type="non-terminal residue" evidence="3">
    <location>
        <position position="1"/>
    </location>
</feature>
<dbReference type="EMBL" id="CAJNOL010004740">
    <property type="protein sequence ID" value="CAF1593816.1"/>
    <property type="molecule type" value="Genomic_DNA"/>
</dbReference>
<gene>
    <name evidence="3" type="ORF">JXQ802_LOCUS47509</name>
    <name evidence="2" type="ORF">PYM288_LOCUS31599</name>
</gene>
<name>A0A816A6A1_9BILA</name>
<dbReference type="Proteomes" id="UP000663854">
    <property type="component" value="Unassembled WGS sequence"/>
</dbReference>
<feature type="compositionally biased region" description="Basic residues" evidence="1">
    <location>
        <begin position="1"/>
        <end position="10"/>
    </location>
</feature>
<evidence type="ECO:0000313" key="4">
    <source>
        <dbReference type="Proteomes" id="UP000663870"/>
    </source>
</evidence>
<feature type="compositionally biased region" description="Low complexity" evidence="1">
    <location>
        <begin position="47"/>
        <end position="58"/>
    </location>
</feature>
<proteinExistence type="predicted"/>